<dbReference type="GO" id="GO:0005741">
    <property type="term" value="C:mitochondrial outer membrane"/>
    <property type="evidence" value="ECO:0007669"/>
    <property type="project" value="TreeGrafter"/>
</dbReference>
<feature type="region of interest" description="Disordered" evidence="1">
    <location>
        <begin position="162"/>
        <end position="200"/>
    </location>
</feature>
<dbReference type="GO" id="GO:0005829">
    <property type="term" value="C:cytosol"/>
    <property type="evidence" value="ECO:0007669"/>
    <property type="project" value="TreeGrafter"/>
</dbReference>
<feature type="compositionally biased region" description="Acidic residues" evidence="1">
    <location>
        <begin position="172"/>
        <end position="185"/>
    </location>
</feature>
<accession>A0A507CJ62</accession>
<evidence type="ECO:0000256" key="1">
    <source>
        <dbReference type="SAM" id="MobiDB-lite"/>
    </source>
</evidence>
<proteinExistence type="predicted"/>
<sequence>MQDTQSEAERQYRRQPSHLDASRSQSVATSSTCIKKSKTDPEVVICRKFSLLTIVSLTIATPQVIWLLYELITGQKMNVNFAAVAMTLTAAQPLIDCSLIIYMDRPIRNKILAWLGRKASPLERSVSSEREKKVQELCRTVLTRPLLTQRLTFDRYNTFNQRKKHPAAKMSDDEDNDLDQFEDAQDSPNSSPTLNVDDPFPHIPHKRLSTVSSMASEDFAKDLPSFDKKAIKALLENADETLDNDIRDVELGTEYFLNSRFDDAESLFLAKYLSSMYCTHAYAIISVLKARIHDSGCHSLMTFEPADLDKAFKSLKASVYISSQIRAKQSILSQMSSMVGGLDKEASRIAGLTRLQKHAELNFAEAYLLKALLSILSDSSMVALVREGLHIKNAYGIFQACYRFVENVLEEAETSGKDADAALAQAGVDEHFLTGVLHGVGMFEMIFSLLPGRILRIFEMIGFTGDREFAISRLEIGGGWPVHDRSIKGTSGRKASKAASSGRRQTIFKIPKVATSTSGGIRKFICDLNLLAYHVLIPALLPLPDIDLAFAREILDAQLQKHPTSFIFLLLSGLYEKILARPAITASRLEQVQQYGAEWKQLIDITYWEMGIAKAIMLDWSGAANCYAHLYAVNKWSKAVYRFQQAACMYQADAEKYKTQVDTMMKEIAKLTKKVAGKSIPVEKFFARKSRKWTLQGGRLLLPGLECLYIWNGFDFMPKEHLYQALDLINDALRKLDSQLPPSADQDKPPYETYFDDLCLARFFKGVVMRELAMPTSVTLIPMVEEAKLRPNTEQVNDLKDAARALDFIKVVAPRIHLDHYILPFSRYEHGRLAMRMGDYGKARIEFQAALNGGFADDEDSSGWRAGSRKYSLEGSIQIRTHNALAKLEILEKTIS</sequence>
<evidence type="ECO:0000313" key="2">
    <source>
        <dbReference type="EMBL" id="TPX37753.1"/>
    </source>
</evidence>
<reference evidence="2 3" key="1">
    <citation type="journal article" date="2019" name="Sci. Rep.">
        <title>Comparative genomics of chytrid fungi reveal insights into the obligate biotrophic and pathogenic lifestyle of Synchytrium endobioticum.</title>
        <authorList>
            <person name="van de Vossenberg B.T.L.H."/>
            <person name="Warris S."/>
            <person name="Nguyen H.D.T."/>
            <person name="van Gent-Pelzer M.P.E."/>
            <person name="Joly D.L."/>
            <person name="van de Geest H.C."/>
            <person name="Bonants P.J.M."/>
            <person name="Smith D.S."/>
            <person name="Levesque C.A."/>
            <person name="van der Lee T.A.J."/>
        </authorList>
    </citation>
    <scope>NUCLEOTIDE SEQUENCE [LARGE SCALE GENOMIC DNA]</scope>
    <source>
        <strain evidence="2 3">JEL517</strain>
    </source>
</reference>
<organism evidence="2 3">
    <name type="scientific">Synchytrium microbalum</name>
    <dbReference type="NCBI Taxonomy" id="1806994"/>
    <lineage>
        <taxon>Eukaryota</taxon>
        <taxon>Fungi</taxon>
        <taxon>Fungi incertae sedis</taxon>
        <taxon>Chytridiomycota</taxon>
        <taxon>Chytridiomycota incertae sedis</taxon>
        <taxon>Chytridiomycetes</taxon>
        <taxon>Synchytriales</taxon>
        <taxon>Synchytriaceae</taxon>
        <taxon>Synchytrium</taxon>
    </lineage>
</organism>
<dbReference type="AlphaFoldDB" id="A0A507CJ62"/>
<dbReference type="OrthoDB" id="43460at2759"/>
<evidence type="ECO:0000313" key="3">
    <source>
        <dbReference type="Proteomes" id="UP000319731"/>
    </source>
</evidence>
<dbReference type="Proteomes" id="UP000319731">
    <property type="component" value="Unassembled WGS sequence"/>
</dbReference>
<keyword evidence="3" id="KW-1185">Reference proteome</keyword>
<dbReference type="InterPro" id="IPR019412">
    <property type="entry name" value="IML2/TPR_39"/>
</dbReference>
<comment type="caution">
    <text evidence="2">The sequence shown here is derived from an EMBL/GenBank/DDBJ whole genome shotgun (WGS) entry which is preliminary data.</text>
</comment>
<gene>
    <name evidence="2" type="ORF">SmJEL517_g00442</name>
</gene>
<dbReference type="GO" id="GO:0005634">
    <property type="term" value="C:nucleus"/>
    <property type="evidence" value="ECO:0007669"/>
    <property type="project" value="TreeGrafter"/>
</dbReference>
<dbReference type="PANTHER" id="PTHR31859">
    <property type="entry name" value="TETRATRICOPEPTIDE REPEAT PROTEIN 39 FAMILY MEMBER"/>
    <property type="match status" value="1"/>
</dbReference>
<dbReference type="GeneID" id="42001668"/>
<protein>
    <submittedName>
        <fullName evidence="2">Uncharacterized protein</fullName>
    </submittedName>
</protein>
<dbReference type="PANTHER" id="PTHR31859:SF1">
    <property type="entry name" value="TETRATRICOPEPTIDE REPEAT PROTEIN 39C"/>
    <property type="match status" value="1"/>
</dbReference>
<feature type="region of interest" description="Disordered" evidence="1">
    <location>
        <begin position="1"/>
        <end position="33"/>
    </location>
</feature>
<name>A0A507CJ62_9FUNG</name>
<feature type="compositionally biased region" description="Polar residues" evidence="1">
    <location>
        <begin position="22"/>
        <end position="33"/>
    </location>
</feature>
<dbReference type="RefSeq" id="XP_031027664.1">
    <property type="nucleotide sequence ID" value="XM_031166371.1"/>
</dbReference>
<dbReference type="EMBL" id="QEAO01000002">
    <property type="protein sequence ID" value="TPX37753.1"/>
    <property type="molecule type" value="Genomic_DNA"/>
</dbReference>
<dbReference type="Pfam" id="PF10300">
    <property type="entry name" value="Iml2-TPR_39"/>
    <property type="match status" value="2"/>
</dbReference>